<evidence type="ECO:0000259" key="1">
    <source>
        <dbReference type="Pfam" id="PF12770"/>
    </source>
</evidence>
<comment type="caution">
    <text evidence="2">The sequence shown here is derived from an EMBL/GenBank/DDBJ whole genome shotgun (WGS) entry which is preliminary data.</text>
</comment>
<reference evidence="2 3" key="1">
    <citation type="journal article" date="2020" name="ISME J.">
        <title>Uncovering the hidden diversity of litter-decomposition mechanisms in mushroom-forming fungi.</title>
        <authorList>
            <person name="Floudas D."/>
            <person name="Bentzer J."/>
            <person name="Ahren D."/>
            <person name="Johansson T."/>
            <person name="Persson P."/>
            <person name="Tunlid A."/>
        </authorList>
    </citation>
    <scope>NUCLEOTIDE SEQUENCE [LARGE SCALE GENOMIC DNA]</scope>
    <source>
        <strain evidence="2 3">CBS 291.85</strain>
    </source>
</reference>
<accession>A0A8H5CSH9</accession>
<sequence length="211" mass="23549">MMSCHLTHDEAVVDTVKRELSKYEIVHLACHGIQDSINPLDSAFALNVGNLKLQDLMRLSLEKAELAVLFVCQTATGDENLPEEAVHLAAGMLAVGYPSVVATMWSISDRDAPIVADKVYENLLGHRDELETRNPSQSAAYEHLRKEVGTAYALHAAVKYLRSPWGHHDKLVTRNPRQSAAYALHAAVEHLRKEVGEMEFVKWIPFVHYGV</sequence>
<feature type="domain" description="CHAT" evidence="1">
    <location>
        <begin position="7"/>
        <end position="130"/>
    </location>
</feature>
<gene>
    <name evidence="2" type="ORF">D9758_013491</name>
</gene>
<dbReference type="Proteomes" id="UP000559256">
    <property type="component" value="Unassembled WGS sequence"/>
</dbReference>
<evidence type="ECO:0000313" key="3">
    <source>
        <dbReference type="Proteomes" id="UP000559256"/>
    </source>
</evidence>
<dbReference type="InterPro" id="IPR024983">
    <property type="entry name" value="CHAT_dom"/>
</dbReference>
<organism evidence="2 3">
    <name type="scientific">Tetrapyrgos nigripes</name>
    <dbReference type="NCBI Taxonomy" id="182062"/>
    <lineage>
        <taxon>Eukaryota</taxon>
        <taxon>Fungi</taxon>
        <taxon>Dikarya</taxon>
        <taxon>Basidiomycota</taxon>
        <taxon>Agaricomycotina</taxon>
        <taxon>Agaricomycetes</taxon>
        <taxon>Agaricomycetidae</taxon>
        <taxon>Agaricales</taxon>
        <taxon>Marasmiineae</taxon>
        <taxon>Marasmiaceae</taxon>
        <taxon>Tetrapyrgos</taxon>
    </lineage>
</organism>
<dbReference type="AlphaFoldDB" id="A0A8H5CSH9"/>
<dbReference type="EMBL" id="JAACJM010000101">
    <property type="protein sequence ID" value="KAF5346569.1"/>
    <property type="molecule type" value="Genomic_DNA"/>
</dbReference>
<name>A0A8H5CSH9_9AGAR</name>
<evidence type="ECO:0000313" key="2">
    <source>
        <dbReference type="EMBL" id="KAF5346569.1"/>
    </source>
</evidence>
<dbReference type="Pfam" id="PF12770">
    <property type="entry name" value="CHAT"/>
    <property type="match status" value="1"/>
</dbReference>
<keyword evidence="3" id="KW-1185">Reference proteome</keyword>
<proteinExistence type="predicted"/>
<protein>
    <recommendedName>
        <fullName evidence="1">CHAT domain-containing protein</fullName>
    </recommendedName>
</protein>
<dbReference type="OrthoDB" id="9991317at2759"/>